<gene>
    <name evidence="1" type="ORF">GX888_03115</name>
</gene>
<protein>
    <submittedName>
        <fullName evidence="1">Uncharacterized protein</fullName>
    </submittedName>
</protein>
<dbReference type="Proteomes" id="UP000564033">
    <property type="component" value="Unassembled WGS sequence"/>
</dbReference>
<sequence length="170" mass="20553">MKGEPRERDEEITSKDIYNTIDTIPSSEWRDAGYPVISYVKRGIYQQYIENIDSPTPFWQEVLNSEHFINYQKSREYDPNIHILFVLHSFPNRDGEDVIFKAITTTDRSFVENPEHMINYRYHGKPCELRSKTEYPTLNNFWSDFYDKLSYEEQDKYVIPDRNWRKHNLP</sequence>
<accession>A0A847VE64</accession>
<organism evidence="1 2">
    <name type="scientific">Candidatus Dojkabacteria bacterium</name>
    <dbReference type="NCBI Taxonomy" id="2099670"/>
    <lineage>
        <taxon>Bacteria</taxon>
        <taxon>Candidatus Dojkabacteria</taxon>
    </lineage>
</organism>
<evidence type="ECO:0000313" key="2">
    <source>
        <dbReference type="Proteomes" id="UP000564033"/>
    </source>
</evidence>
<dbReference type="EMBL" id="JAAZIL010000079">
    <property type="protein sequence ID" value="NLZ24705.1"/>
    <property type="molecule type" value="Genomic_DNA"/>
</dbReference>
<dbReference type="AlphaFoldDB" id="A0A847VE64"/>
<name>A0A847VE64_9BACT</name>
<comment type="caution">
    <text evidence="1">The sequence shown here is derived from an EMBL/GenBank/DDBJ whole genome shotgun (WGS) entry which is preliminary data.</text>
</comment>
<proteinExistence type="predicted"/>
<reference evidence="1 2" key="1">
    <citation type="journal article" date="2020" name="Biotechnol. Biofuels">
        <title>New insights from the biogas microbiome by comprehensive genome-resolved metagenomics of nearly 1600 species originating from multiple anaerobic digesters.</title>
        <authorList>
            <person name="Campanaro S."/>
            <person name="Treu L."/>
            <person name="Rodriguez-R L.M."/>
            <person name="Kovalovszki A."/>
            <person name="Ziels R.M."/>
            <person name="Maus I."/>
            <person name="Zhu X."/>
            <person name="Kougias P.G."/>
            <person name="Basile A."/>
            <person name="Luo G."/>
            <person name="Schluter A."/>
            <person name="Konstantinidis K.T."/>
            <person name="Angelidaki I."/>
        </authorList>
    </citation>
    <scope>NUCLEOTIDE SEQUENCE [LARGE SCALE GENOMIC DNA]</scope>
    <source>
        <strain evidence="1">AS19jrsBPTG_9</strain>
    </source>
</reference>
<evidence type="ECO:0000313" key="1">
    <source>
        <dbReference type="EMBL" id="NLZ24705.1"/>
    </source>
</evidence>